<dbReference type="InterPro" id="IPR016064">
    <property type="entry name" value="NAD/diacylglycerol_kinase_sf"/>
</dbReference>
<reference evidence="1 2" key="1">
    <citation type="journal article" date="2018" name="PLoS ONE">
        <title>The draft genome of Kipferlia bialata reveals reductive genome evolution in fornicate parasites.</title>
        <authorList>
            <person name="Tanifuji G."/>
            <person name="Takabayashi S."/>
            <person name="Kume K."/>
            <person name="Takagi M."/>
            <person name="Nakayama T."/>
            <person name="Kamikawa R."/>
            <person name="Inagaki Y."/>
            <person name="Hashimoto T."/>
        </authorList>
    </citation>
    <scope>NUCLEOTIDE SEQUENCE [LARGE SCALE GENOMIC DNA]</scope>
    <source>
        <strain evidence="1">NY0173</strain>
    </source>
</reference>
<dbReference type="GO" id="GO:0019674">
    <property type="term" value="P:NAD+ metabolic process"/>
    <property type="evidence" value="ECO:0007669"/>
    <property type="project" value="InterPro"/>
</dbReference>
<keyword evidence="1" id="KW-0808">Transferase</keyword>
<proteinExistence type="predicted"/>
<dbReference type="PANTHER" id="PTHR20275:SF0">
    <property type="entry name" value="NAD KINASE"/>
    <property type="match status" value="1"/>
</dbReference>
<dbReference type="EMBL" id="BDIP01007431">
    <property type="protein sequence ID" value="GIQ91274.1"/>
    <property type="molecule type" value="Genomic_DNA"/>
</dbReference>
<gene>
    <name evidence="1" type="ORF">KIPB_014450</name>
</gene>
<dbReference type="PANTHER" id="PTHR20275">
    <property type="entry name" value="NAD KINASE"/>
    <property type="match status" value="1"/>
</dbReference>
<comment type="caution">
    <text evidence="1">The sequence shown here is derived from an EMBL/GenBank/DDBJ whole genome shotgun (WGS) entry which is preliminary data.</text>
</comment>
<organism evidence="1 2">
    <name type="scientific">Kipferlia bialata</name>
    <dbReference type="NCBI Taxonomy" id="797122"/>
    <lineage>
        <taxon>Eukaryota</taxon>
        <taxon>Metamonada</taxon>
        <taxon>Carpediemonas-like organisms</taxon>
        <taxon>Kipferlia</taxon>
    </lineage>
</organism>
<dbReference type="OrthoDB" id="24581at2759"/>
<dbReference type="Pfam" id="PF20143">
    <property type="entry name" value="NAD_kinase_C"/>
    <property type="match status" value="1"/>
</dbReference>
<dbReference type="InterPro" id="IPR017437">
    <property type="entry name" value="ATP-NAD_kinase_PpnK-typ_C"/>
</dbReference>
<feature type="non-terminal residue" evidence="1">
    <location>
        <position position="1"/>
    </location>
</feature>
<evidence type="ECO:0000313" key="1">
    <source>
        <dbReference type="EMBL" id="GIQ91274.1"/>
    </source>
</evidence>
<protein>
    <submittedName>
        <fullName evidence="1">NAD kinase</fullName>
    </submittedName>
</protein>
<dbReference type="GO" id="GO:0006741">
    <property type="term" value="P:NADP+ biosynthetic process"/>
    <property type="evidence" value="ECO:0007669"/>
    <property type="project" value="TreeGrafter"/>
</dbReference>
<name>A0A9K3GPJ8_9EUKA</name>
<dbReference type="Gene3D" id="2.60.200.30">
    <property type="entry name" value="Probable inorganic polyphosphate/atp-NAD kinase, domain 2"/>
    <property type="match status" value="1"/>
</dbReference>
<sequence length="109" mass="12027">MSAGGSPIHPSVPALLFTPICPHVLSFRPIVLPDATIVRITVPAGARATAWASFDGRCRVELCENDSVVMRMSKYALPTINQVDQSIDWFASMKRCLNWNVRTLQIPFG</sequence>
<keyword evidence="1" id="KW-0418">Kinase</keyword>
<dbReference type="AlphaFoldDB" id="A0A9K3GPJ8"/>
<dbReference type="GO" id="GO:0003951">
    <property type="term" value="F:NAD+ kinase activity"/>
    <property type="evidence" value="ECO:0007669"/>
    <property type="project" value="InterPro"/>
</dbReference>
<dbReference type="Proteomes" id="UP000265618">
    <property type="component" value="Unassembled WGS sequence"/>
</dbReference>
<dbReference type="SUPFAM" id="SSF111331">
    <property type="entry name" value="NAD kinase/diacylglycerol kinase-like"/>
    <property type="match status" value="1"/>
</dbReference>
<evidence type="ECO:0000313" key="2">
    <source>
        <dbReference type="Proteomes" id="UP000265618"/>
    </source>
</evidence>
<keyword evidence="2" id="KW-1185">Reference proteome</keyword>
<accession>A0A9K3GPJ8</accession>